<dbReference type="SUPFAM" id="SSF53300">
    <property type="entry name" value="vWA-like"/>
    <property type="match status" value="1"/>
</dbReference>
<dbReference type="PANTHER" id="PTHR43473">
    <property type="entry name" value="MAGNESIUM-CHELATASE SUBUNIT CHLD, CHLOROPLASTIC"/>
    <property type="match status" value="1"/>
</dbReference>
<evidence type="ECO:0000313" key="5">
    <source>
        <dbReference type="Proteomes" id="UP000746741"/>
    </source>
</evidence>
<name>A0A9X9WF20_9PROT</name>
<evidence type="ECO:0000313" key="4">
    <source>
        <dbReference type="EMBL" id="NKE19664.1"/>
    </source>
</evidence>
<accession>A0A9X9WF20</accession>
<dbReference type="AlphaFoldDB" id="A0A9X9WF20"/>
<dbReference type="InterPro" id="IPR027417">
    <property type="entry name" value="P-loop_NTPase"/>
</dbReference>
<protein>
    <submittedName>
        <fullName evidence="3">Magnesium chelatase subunit D</fullName>
    </submittedName>
</protein>
<comment type="caution">
    <text evidence="3">The sequence shown here is derived from an EMBL/GenBank/DDBJ whole genome shotgun (WGS) entry which is preliminary data.</text>
</comment>
<dbReference type="Proteomes" id="UP001138708">
    <property type="component" value="Unassembled WGS sequence"/>
</dbReference>
<dbReference type="InterPro" id="IPR036465">
    <property type="entry name" value="vWFA_dom_sf"/>
</dbReference>
<evidence type="ECO:0000313" key="3">
    <source>
        <dbReference type="EMBL" id="MBR0658930.1"/>
    </source>
</evidence>
<gene>
    <name evidence="4" type="ORF">GWK15_22090</name>
    <name evidence="3" type="ORF">GXW75_06710</name>
</gene>
<dbReference type="Pfam" id="PF17863">
    <property type="entry name" value="AAA_lid_2"/>
    <property type="match status" value="1"/>
</dbReference>
<dbReference type="InterPro" id="IPR002035">
    <property type="entry name" value="VWF_A"/>
</dbReference>
<organism evidence="3 6">
    <name type="scientific">Neoroseomonas oryzicola</name>
    <dbReference type="NCBI Taxonomy" id="535904"/>
    <lineage>
        <taxon>Bacteria</taxon>
        <taxon>Pseudomonadati</taxon>
        <taxon>Pseudomonadota</taxon>
        <taxon>Alphaproteobacteria</taxon>
        <taxon>Acetobacterales</taxon>
        <taxon>Acetobacteraceae</taxon>
        <taxon>Neoroseomonas</taxon>
    </lineage>
</organism>
<dbReference type="SMART" id="SM00327">
    <property type="entry name" value="VWA"/>
    <property type="match status" value="1"/>
</dbReference>
<keyword evidence="5" id="KW-1185">Reference proteome</keyword>
<reference evidence="3" key="3">
    <citation type="journal article" date="2021" name="Syst. Appl. Microbiol.">
        <title>Roseomonas hellenica sp. nov., isolated from roots of wild-growing Alkanna tinctoria.</title>
        <authorList>
            <person name="Rat A."/>
            <person name="Naranjo H.D."/>
            <person name="Lebbe L."/>
            <person name="Cnockaert M."/>
            <person name="Krigas N."/>
            <person name="Grigoriadou K."/>
            <person name="Maloupa E."/>
            <person name="Willems A."/>
        </authorList>
    </citation>
    <scope>NUCLEOTIDE SEQUENCE</scope>
    <source>
        <strain evidence="3">LMG 31161</strain>
    </source>
</reference>
<feature type="region of interest" description="Disordered" evidence="1">
    <location>
        <begin position="242"/>
        <end position="271"/>
    </location>
</feature>
<reference evidence="3" key="1">
    <citation type="submission" date="2020-01" db="EMBL/GenBank/DDBJ databases">
        <authorList>
            <person name="Rat A."/>
        </authorList>
    </citation>
    <scope>NUCLEOTIDE SEQUENCE</scope>
    <source>
        <strain evidence="3">LMG 31161</strain>
    </source>
</reference>
<dbReference type="Proteomes" id="UP000746741">
    <property type="component" value="Unassembled WGS sequence"/>
</dbReference>
<evidence type="ECO:0000256" key="1">
    <source>
        <dbReference type="SAM" id="MobiDB-lite"/>
    </source>
</evidence>
<dbReference type="PROSITE" id="PS50234">
    <property type="entry name" value="VWFA"/>
    <property type="match status" value="1"/>
</dbReference>
<reference evidence="4 5" key="2">
    <citation type="submission" date="2020-02" db="EMBL/GenBank/DDBJ databases">
        <authorList>
            <person name="Sun Q."/>
            <person name="Inoue M."/>
        </authorList>
    </citation>
    <scope>NUCLEOTIDE SEQUENCE [LARGE SCALE GENOMIC DNA]</scope>
    <source>
        <strain evidence="4 5">KCTC 22478</strain>
    </source>
</reference>
<dbReference type="NCBIfam" id="NF009943">
    <property type="entry name" value="PRK13406.1"/>
    <property type="match status" value="1"/>
</dbReference>
<feature type="domain" description="VWFA" evidence="2">
    <location>
        <begin position="379"/>
        <end position="519"/>
    </location>
</feature>
<dbReference type="SUPFAM" id="SSF52540">
    <property type="entry name" value="P-loop containing nucleoside triphosphate hydrolases"/>
    <property type="match status" value="1"/>
</dbReference>
<feature type="region of interest" description="Disordered" evidence="1">
    <location>
        <begin position="301"/>
        <end position="323"/>
    </location>
</feature>
<sequence>MAAALLAVDPTGLGGAVLRAPHGAARDAWLARLRGLLPAGAPWRRLPPNAPDDRLIGGIDLAATLATGRLRLERGALPDADGGVVVIPMAERLTQAAAGRYAAVLDTAEVTLERDGATARWPASLAVVALDESAGEDERVPPSLTDRLALHLPLDPGSAMGPGPDESGVAAARAALGEVRASDEVLLALCEASLAFGIGSPRAPTLALRTARAAAALDGRRDVVEADVVLAARLVLAPRATSLPAAPEEAPPPPAEEPGDADGGPPKDGSDLSEIVVAAMRAALPAGLLATLASALRGRASAADGRSGAPVKDGQRGRVLGARPGPLRAGSRIALIETLRSAAPWQTIRRRASGDHARPVLIRAEDIRLRRHEARSGTTTLFAVDASGSSALHRLAEAKGAIELLLGDCYARRDRVALVAFRGTEASTLLPPTQAPARARRCLAAMPGGGATPLASAIDMARALADAERRQGRQPLLVLVTDARPNVARDGRTGREAGEADALSAAALLRAAGVSTLMVDTAPRPHAYGRALAGALGARYVPLPQADAAALSTVVAAARSA</sequence>
<dbReference type="EMBL" id="JAAEDK010000012">
    <property type="protein sequence ID" value="MBR0658930.1"/>
    <property type="molecule type" value="Genomic_DNA"/>
</dbReference>
<dbReference type="InterPro" id="IPR041628">
    <property type="entry name" value="ChlI/MoxR_AAA_lid"/>
</dbReference>
<dbReference type="PANTHER" id="PTHR43473:SF2">
    <property type="entry name" value="MAGNESIUM-CHELATASE SUBUNIT CHLD, CHLOROPLASTIC"/>
    <property type="match status" value="1"/>
</dbReference>
<evidence type="ECO:0000313" key="6">
    <source>
        <dbReference type="Proteomes" id="UP001138708"/>
    </source>
</evidence>
<dbReference type="Gene3D" id="1.10.8.80">
    <property type="entry name" value="Magnesium chelatase subunit I, C-Terminal domain"/>
    <property type="match status" value="1"/>
</dbReference>
<dbReference type="Gene3D" id="3.40.50.300">
    <property type="entry name" value="P-loop containing nucleotide triphosphate hydrolases"/>
    <property type="match status" value="1"/>
</dbReference>
<dbReference type="EMBL" id="JAAVUP010000012">
    <property type="protein sequence ID" value="NKE19664.1"/>
    <property type="molecule type" value="Genomic_DNA"/>
</dbReference>
<evidence type="ECO:0000259" key="2">
    <source>
        <dbReference type="PROSITE" id="PS50234"/>
    </source>
</evidence>
<dbReference type="Pfam" id="PF13519">
    <property type="entry name" value="VWA_2"/>
    <property type="match status" value="1"/>
</dbReference>
<proteinExistence type="predicted"/>
<dbReference type="Gene3D" id="3.40.50.410">
    <property type="entry name" value="von Willebrand factor, type A domain"/>
    <property type="match status" value="1"/>
</dbReference>